<reference evidence="2" key="1">
    <citation type="submission" date="2024-04" db="EMBL/GenBank/DDBJ databases">
        <title>Mariniflexile litorale, isolated from the shallow sediments of the Sea of Japan.</title>
        <authorList>
            <person name="Romanenko L."/>
            <person name="Isaeva M."/>
        </authorList>
    </citation>
    <scope>NUCLEOTIDE SEQUENCE [LARGE SCALE GENOMIC DNA]</scope>
    <source>
        <strain evidence="2">KMM 9835</strain>
    </source>
</reference>
<dbReference type="KEGG" id="mlil:QLS71_000290"/>
<sequence>MKFKKNYFSIKWVAFLPTLALSIILFNCDSSKDSGEDKLQLKDNYEVTEGPYTFFANAEKYKDTDLKRGQDNFCQVETKISKVKREGNILTIEILKPKNCEIKYEIIWDGVVFFSNPMQSTIYVKALADNCNEDSDMEIDALVIKLEEAFKTLKKDMIDRTNFTVRDACSLVNIDCVDDCNVVITF</sequence>
<keyword evidence="3" id="KW-1185">Reference proteome</keyword>
<dbReference type="RefSeq" id="WP_308992461.1">
    <property type="nucleotide sequence ID" value="NZ_CP155618.1"/>
</dbReference>
<evidence type="ECO:0000313" key="3">
    <source>
        <dbReference type="Proteomes" id="UP001224325"/>
    </source>
</evidence>
<feature type="chain" id="PRO_5043705856" description="Lipoprotein" evidence="1">
    <location>
        <begin position="21"/>
        <end position="186"/>
    </location>
</feature>
<organism evidence="2 3">
    <name type="scientific">Mariniflexile litorale</name>
    <dbReference type="NCBI Taxonomy" id="3045158"/>
    <lineage>
        <taxon>Bacteria</taxon>
        <taxon>Pseudomonadati</taxon>
        <taxon>Bacteroidota</taxon>
        <taxon>Flavobacteriia</taxon>
        <taxon>Flavobacteriales</taxon>
        <taxon>Flavobacteriaceae</taxon>
        <taxon>Mariniflexile</taxon>
    </lineage>
</organism>
<name>A0AAU7EG18_9FLAO</name>
<accession>A0AAU7EG18</accession>
<gene>
    <name evidence="2" type="ORF">QLS71_000290</name>
</gene>
<evidence type="ECO:0000313" key="2">
    <source>
        <dbReference type="EMBL" id="XBL14476.1"/>
    </source>
</evidence>
<proteinExistence type="predicted"/>
<feature type="signal peptide" evidence="1">
    <location>
        <begin position="1"/>
        <end position="20"/>
    </location>
</feature>
<evidence type="ECO:0000256" key="1">
    <source>
        <dbReference type="SAM" id="SignalP"/>
    </source>
</evidence>
<dbReference type="AlphaFoldDB" id="A0AAU7EG18"/>
<protein>
    <recommendedName>
        <fullName evidence="4">Lipoprotein</fullName>
    </recommendedName>
</protein>
<evidence type="ECO:0008006" key="4">
    <source>
        <dbReference type="Google" id="ProtNLM"/>
    </source>
</evidence>
<keyword evidence="1" id="KW-0732">Signal</keyword>
<dbReference type="Proteomes" id="UP001224325">
    <property type="component" value="Chromosome"/>
</dbReference>
<dbReference type="EMBL" id="CP155618">
    <property type="protein sequence ID" value="XBL14476.1"/>
    <property type="molecule type" value="Genomic_DNA"/>
</dbReference>